<proteinExistence type="inferred from homology"/>
<keyword evidence="5 9" id="KW-0297">G-protein coupled receptor</keyword>
<keyword evidence="3 9" id="KW-0812">Transmembrane</keyword>
<evidence type="ECO:0000313" key="13">
    <source>
        <dbReference type="Proteomes" id="UP000515163"/>
    </source>
</evidence>
<dbReference type="GO" id="GO:0004930">
    <property type="term" value="F:G protein-coupled receptor activity"/>
    <property type="evidence" value="ECO:0007669"/>
    <property type="project" value="UniProtKB-KW"/>
</dbReference>
<feature type="compositionally biased region" description="Polar residues" evidence="10">
    <location>
        <begin position="345"/>
        <end position="372"/>
    </location>
</feature>
<feature type="transmembrane region" description="Helical" evidence="11">
    <location>
        <begin position="274"/>
        <end position="295"/>
    </location>
</feature>
<feature type="transmembrane region" description="Helical" evidence="11">
    <location>
        <begin position="25"/>
        <end position="47"/>
    </location>
</feature>
<dbReference type="Gene3D" id="1.20.1070.10">
    <property type="entry name" value="Rhodopsin 7-helix transmembrane proteins"/>
    <property type="match status" value="1"/>
</dbReference>
<feature type="transmembrane region" description="Helical" evidence="11">
    <location>
        <begin position="181"/>
        <end position="203"/>
    </location>
</feature>
<evidence type="ECO:0000256" key="6">
    <source>
        <dbReference type="ARBA" id="ARBA00023136"/>
    </source>
</evidence>
<evidence type="ECO:0000256" key="1">
    <source>
        <dbReference type="ARBA" id="ARBA00004651"/>
    </source>
</evidence>
<dbReference type="GO" id="GO:0005886">
    <property type="term" value="C:plasma membrane"/>
    <property type="evidence" value="ECO:0007669"/>
    <property type="project" value="UniProtKB-SubCell"/>
</dbReference>
<dbReference type="AlphaFoldDB" id="A0A6P8ILV0"/>
<comment type="similarity">
    <text evidence="9">Belongs to the G-protein coupled receptor 1 family.</text>
</comment>
<evidence type="ECO:0000256" key="11">
    <source>
        <dbReference type="SAM" id="Phobius"/>
    </source>
</evidence>
<dbReference type="PRINTS" id="PR00237">
    <property type="entry name" value="GPCRRHODOPSN"/>
</dbReference>
<dbReference type="PROSITE" id="PS50262">
    <property type="entry name" value="G_PROTEIN_RECEP_F1_2"/>
    <property type="match status" value="1"/>
</dbReference>
<name>A0A6P8ILV0_ACTTE</name>
<dbReference type="CDD" id="cd00637">
    <property type="entry name" value="7tm_classA_rhodopsin-like"/>
    <property type="match status" value="1"/>
</dbReference>
<evidence type="ECO:0000256" key="8">
    <source>
        <dbReference type="ARBA" id="ARBA00023224"/>
    </source>
</evidence>
<evidence type="ECO:0000256" key="7">
    <source>
        <dbReference type="ARBA" id="ARBA00023170"/>
    </source>
</evidence>
<evidence type="ECO:0000313" key="14">
    <source>
        <dbReference type="RefSeq" id="XP_031567767.1"/>
    </source>
</evidence>
<evidence type="ECO:0000256" key="2">
    <source>
        <dbReference type="ARBA" id="ARBA00022475"/>
    </source>
</evidence>
<feature type="transmembrane region" description="Helical" evidence="11">
    <location>
        <begin position="141"/>
        <end position="161"/>
    </location>
</feature>
<evidence type="ECO:0000256" key="3">
    <source>
        <dbReference type="ARBA" id="ARBA00022692"/>
    </source>
</evidence>
<keyword evidence="8 9" id="KW-0807">Transducer</keyword>
<evidence type="ECO:0000256" key="10">
    <source>
        <dbReference type="SAM" id="MobiDB-lite"/>
    </source>
</evidence>
<dbReference type="FunCoup" id="A0A6P8ILV0">
    <property type="interactions" value="682"/>
</dbReference>
<dbReference type="KEGG" id="aten:116302574"/>
<keyword evidence="2" id="KW-1003">Cell membrane</keyword>
<dbReference type="SUPFAM" id="SSF81321">
    <property type="entry name" value="Family A G protein-coupled receptor-like"/>
    <property type="match status" value="1"/>
</dbReference>
<evidence type="ECO:0000256" key="4">
    <source>
        <dbReference type="ARBA" id="ARBA00022989"/>
    </source>
</evidence>
<keyword evidence="13" id="KW-1185">Reference proteome</keyword>
<dbReference type="InParanoid" id="A0A6P8ILV0"/>
<evidence type="ECO:0000256" key="9">
    <source>
        <dbReference type="RuleBase" id="RU000688"/>
    </source>
</evidence>
<dbReference type="OrthoDB" id="10063595at2759"/>
<feature type="region of interest" description="Disordered" evidence="10">
    <location>
        <begin position="330"/>
        <end position="372"/>
    </location>
</feature>
<evidence type="ECO:0000259" key="12">
    <source>
        <dbReference type="PROSITE" id="PS50262"/>
    </source>
</evidence>
<keyword evidence="7 9" id="KW-0675">Receptor</keyword>
<protein>
    <submittedName>
        <fullName evidence="14">Melatonin receptor type 1B-B-like</fullName>
    </submittedName>
</protein>
<dbReference type="InterPro" id="IPR000276">
    <property type="entry name" value="GPCR_Rhodpsn"/>
</dbReference>
<sequence length="372" mass="41902">MSSDQTTRLANVLKSRSDWSVGLESSFFCIINSVTLVGNIFVCCAIWRNHRLRQNVSNMFIFALALSDIFMALCMPSSIVTLITGRWSLGAAFCQIQGFLILTLAMVSLQTMTLISINRYYCIVKRAKYLLMFKKRRTRSYIMSLWLNALIASVPPFFFGVGGYAFQPGKSICLYTFEANIPYTIFLEAVYIALPLTIITRCYSAVFKEVYRTNKVFIQTPGNANRVRANVQEAKVTKTLAAVILAFGTCWVPISIVDIIDAVKGQPYLKREIYLTYTALIFTSSLVNPFIYGIFNRTFLYEYKKMLREVLCCRLWVCCPSVPPSVVSDFVSSPNEKTNDKKRQINSGETSGTNPGNDTGHNPNSSPRLISN</sequence>
<dbReference type="PROSITE" id="PS00237">
    <property type="entry name" value="G_PROTEIN_RECEP_F1_1"/>
    <property type="match status" value="1"/>
</dbReference>
<reference evidence="14" key="1">
    <citation type="submission" date="2025-08" db="UniProtKB">
        <authorList>
            <consortium name="RefSeq"/>
        </authorList>
    </citation>
    <scope>IDENTIFICATION</scope>
    <source>
        <tissue evidence="14">Tentacle</tissue>
    </source>
</reference>
<dbReference type="GeneID" id="116302574"/>
<feature type="transmembrane region" description="Helical" evidence="11">
    <location>
        <begin position="96"/>
        <end position="121"/>
    </location>
</feature>
<feature type="transmembrane region" description="Helical" evidence="11">
    <location>
        <begin position="59"/>
        <end position="84"/>
    </location>
</feature>
<dbReference type="PANTHER" id="PTHR22752">
    <property type="entry name" value="G PROTEIN-COUPLED RECEPTOR"/>
    <property type="match status" value="1"/>
</dbReference>
<comment type="subcellular location">
    <subcellularLocation>
        <location evidence="1">Cell membrane</location>
        <topology evidence="1">Multi-pass membrane protein</topology>
    </subcellularLocation>
</comment>
<keyword evidence="4 11" id="KW-1133">Transmembrane helix</keyword>
<gene>
    <name evidence="14" type="primary">LOC116302574</name>
</gene>
<organism evidence="13 14">
    <name type="scientific">Actinia tenebrosa</name>
    <name type="common">Australian red waratah sea anemone</name>
    <dbReference type="NCBI Taxonomy" id="6105"/>
    <lineage>
        <taxon>Eukaryota</taxon>
        <taxon>Metazoa</taxon>
        <taxon>Cnidaria</taxon>
        <taxon>Anthozoa</taxon>
        <taxon>Hexacorallia</taxon>
        <taxon>Actiniaria</taxon>
        <taxon>Actiniidae</taxon>
        <taxon>Actinia</taxon>
    </lineage>
</organism>
<dbReference type="RefSeq" id="XP_031567767.1">
    <property type="nucleotide sequence ID" value="XM_031711907.1"/>
</dbReference>
<feature type="domain" description="G-protein coupled receptors family 1 profile" evidence="12">
    <location>
        <begin position="38"/>
        <end position="292"/>
    </location>
</feature>
<dbReference type="Pfam" id="PF00001">
    <property type="entry name" value="7tm_1"/>
    <property type="match status" value="1"/>
</dbReference>
<dbReference type="Proteomes" id="UP000515163">
    <property type="component" value="Unplaced"/>
</dbReference>
<accession>A0A6P8ILV0</accession>
<evidence type="ECO:0000256" key="5">
    <source>
        <dbReference type="ARBA" id="ARBA00023040"/>
    </source>
</evidence>
<dbReference type="InterPro" id="IPR017452">
    <property type="entry name" value="GPCR_Rhodpsn_7TM"/>
</dbReference>
<feature type="transmembrane region" description="Helical" evidence="11">
    <location>
        <begin position="236"/>
        <end position="254"/>
    </location>
</feature>
<keyword evidence="6 11" id="KW-0472">Membrane</keyword>